<dbReference type="InterPro" id="IPR002155">
    <property type="entry name" value="Thiolase"/>
</dbReference>
<protein>
    <submittedName>
        <fullName evidence="1">Thiolase family protein</fullName>
        <ecNumber evidence="1">2.3.1.-</ecNumber>
    </submittedName>
</protein>
<gene>
    <name evidence="1" type="ORF">ACFFX0_15485</name>
</gene>
<dbReference type="PANTHER" id="PTHR18919">
    <property type="entry name" value="ACETYL-COA C-ACYLTRANSFERASE"/>
    <property type="match status" value="1"/>
</dbReference>
<accession>A0ABV5G0Q6</accession>
<keyword evidence="1" id="KW-0012">Acyltransferase</keyword>
<dbReference type="EMBL" id="JBHMFI010000001">
    <property type="protein sequence ID" value="MFB9072521.1"/>
    <property type="molecule type" value="Genomic_DNA"/>
</dbReference>
<dbReference type="Proteomes" id="UP001589575">
    <property type="component" value="Unassembled WGS sequence"/>
</dbReference>
<evidence type="ECO:0000313" key="1">
    <source>
        <dbReference type="EMBL" id="MFB9072521.1"/>
    </source>
</evidence>
<dbReference type="Gene3D" id="3.40.47.10">
    <property type="match status" value="1"/>
</dbReference>
<dbReference type="PROSITE" id="PS00737">
    <property type="entry name" value="THIOLASE_2"/>
    <property type="match status" value="1"/>
</dbReference>
<dbReference type="CDD" id="cd00751">
    <property type="entry name" value="thiolase"/>
    <property type="match status" value="1"/>
</dbReference>
<proteinExistence type="predicted"/>
<dbReference type="Pfam" id="PF02803">
    <property type="entry name" value="Thiolase_C"/>
    <property type="match status" value="1"/>
</dbReference>
<dbReference type="GO" id="GO:0016746">
    <property type="term" value="F:acyltransferase activity"/>
    <property type="evidence" value="ECO:0007669"/>
    <property type="project" value="UniProtKB-KW"/>
</dbReference>
<dbReference type="InterPro" id="IPR020617">
    <property type="entry name" value="Thiolase_C"/>
</dbReference>
<dbReference type="Pfam" id="PF00108">
    <property type="entry name" value="Thiolase_N"/>
    <property type="match status" value="1"/>
</dbReference>
<dbReference type="EC" id="2.3.1.-" evidence="1"/>
<dbReference type="PIRSF" id="PIRSF000429">
    <property type="entry name" value="Ac-CoA_Ac_transf"/>
    <property type="match status" value="1"/>
</dbReference>
<dbReference type="SUPFAM" id="SSF53901">
    <property type="entry name" value="Thiolase-like"/>
    <property type="match status" value="2"/>
</dbReference>
<dbReference type="PANTHER" id="PTHR18919:SF107">
    <property type="entry name" value="ACETYL-COA ACETYLTRANSFERASE, CYTOSOLIC"/>
    <property type="match status" value="1"/>
</dbReference>
<keyword evidence="2" id="KW-1185">Reference proteome</keyword>
<reference evidence="1 2" key="1">
    <citation type="submission" date="2024-09" db="EMBL/GenBank/DDBJ databases">
        <authorList>
            <person name="Sun Q."/>
            <person name="Mori K."/>
        </authorList>
    </citation>
    <scope>NUCLEOTIDE SEQUENCE [LARGE SCALE GENOMIC DNA]</scope>
    <source>
        <strain evidence="1 2">CCM 7609</strain>
    </source>
</reference>
<keyword evidence="1" id="KW-0808">Transferase</keyword>
<dbReference type="InterPro" id="IPR020616">
    <property type="entry name" value="Thiolase_N"/>
</dbReference>
<evidence type="ECO:0000313" key="2">
    <source>
        <dbReference type="Proteomes" id="UP001589575"/>
    </source>
</evidence>
<name>A0ABV5G0Q6_9MICC</name>
<comment type="caution">
    <text evidence="1">The sequence shown here is derived from an EMBL/GenBank/DDBJ whole genome shotgun (WGS) entry which is preliminary data.</text>
</comment>
<dbReference type="InterPro" id="IPR016039">
    <property type="entry name" value="Thiolase-like"/>
</dbReference>
<organism evidence="1 2">
    <name type="scientific">Citricoccus parietis</name>
    <dbReference type="NCBI Taxonomy" id="592307"/>
    <lineage>
        <taxon>Bacteria</taxon>
        <taxon>Bacillati</taxon>
        <taxon>Actinomycetota</taxon>
        <taxon>Actinomycetes</taxon>
        <taxon>Micrococcales</taxon>
        <taxon>Micrococcaceae</taxon>
        <taxon>Citricoccus</taxon>
    </lineage>
</organism>
<sequence>MSHAPAPGVAIVAAARTPVTGRSRAQGHLGADQLAAPVLRHLASAAGEVPAAVVLGNCWGPGGNPARMAALGAGFGEGAVGWSVDAQCGAGLVAIQQAADHVLRTGSPVAAGGTESASTAPERLLAGVPYRQAPMAPAGFADPDMTEAADDLARQLGLGRERQDSFAARSHALALKHTALRSRETVPGLGSDGGPRRLGAGMLSRFRPIVDRPGATVTPATAARVSDGAAAVLLVPAGRAGRAGTAAPRAGAARVAGRPVTAPCLLRGWVLTGGDPALPGLAPVAAVRAALDRARVGLGELAAVELVEAYAAQALAALDGLGLAEPVDGGTGSRIDPRVNAAGGALALGHPWGASGALAVVRLVHRLDGMAPGSLGVAVCAIGGGMGAAMVLERLP</sequence>
<dbReference type="InterPro" id="IPR020613">
    <property type="entry name" value="Thiolase_CS"/>
</dbReference>